<evidence type="ECO:0000256" key="2">
    <source>
        <dbReference type="ARBA" id="ARBA00005992"/>
    </source>
</evidence>
<keyword evidence="6 7" id="KW-0961">Cell wall biogenesis/degradation</keyword>
<evidence type="ECO:0000256" key="6">
    <source>
        <dbReference type="ARBA" id="ARBA00023316"/>
    </source>
</evidence>
<evidence type="ECO:0000256" key="5">
    <source>
        <dbReference type="ARBA" id="ARBA00022984"/>
    </source>
</evidence>
<comment type="pathway">
    <text evidence="1 7">Cell wall biogenesis; peptidoglycan biosynthesis.</text>
</comment>
<dbReference type="InterPro" id="IPR038063">
    <property type="entry name" value="Transpep_catalytic_dom"/>
</dbReference>
<dbReference type="UniPathway" id="UPA00219"/>
<dbReference type="GO" id="GO:0004180">
    <property type="term" value="F:carboxypeptidase activity"/>
    <property type="evidence" value="ECO:0007669"/>
    <property type="project" value="UniProtKB-ARBA"/>
</dbReference>
<feature type="active site" description="Nucleophile" evidence="7">
    <location>
        <position position="341"/>
    </location>
</feature>
<evidence type="ECO:0000313" key="9">
    <source>
        <dbReference type="EMBL" id="QIL02309.1"/>
    </source>
</evidence>
<dbReference type="PANTHER" id="PTHR41533">
    <property type="entry name" value="L,D-TRANSPEPTIDASE HI_1667-RELATED"/>
    <property type="match status" value="1"/>
</dbReference>
<evidence type="ECO:0000256" key="4">
    <source>
        <dbReference type="ARBA" id="ARBA00022960"/>
    </source>
</evidence>
<dbReference type="RefSeq" id="WP_166093846.1">
    <property type="nucleotide sequence ID" value="NZ_CP049871.1"/>
</dbReference>
<dbReference type="GO" id="GO:0071555">
    <property type="term" value="P:cell wall organization"/>
    <property type="evidence" value="ECO:0007669"/>
    <property type="project" value="UniProtKB-UniRule"/>
</dbReference>
<dbReference type="Gene3D" id="2.40.440.10">
    <property type="entry name" value="L,D-transpeptidase catalytic domain-like"/>
    <property type="match status" value="1"/>
</dbReference>
<dbReference type="SUPFAM" id="SSF141523">
    <property type="entry name" value="L,D-transpeptidase catalytic domain-like"/>
    <property type="match status" value="1"/>
</dbReference>
<gene>
    <name evidence="9" type="ORF">G7078_05565</name>
</gene>
<organism evidence="9 10">
    <name type="scientific">Sphingomonas sinipercae</name>
    <dbReference type="NCBI Taxonomy" id="2714944"/>
    <lineage>
        <taxon>Bacteria</taxon>
        <taxon>Pseudomonadati</taxon>
        <taxon>Pseudomonadota</taxon>
        <taxon>Alphaproteobacteria</taxon>
        <taxon>Sphingomonadales</taxon>
        <taxon>Sphingomonadaceae</taxon>
        <taxon>Sphingomonas</taxon>
    </lineage>
</organism>
<dbReference type="GO" id="GO:0009252">
    <property type="term" value="P:peptidoglycan biosynthetic process"/>
    <property type="evidence" value="ECO:0007669"/>
    <property type="project" value="UniProtKB-UniPathway"/>
</dbReference>
<evidence type="ECO:0000256" key="3">
    <source>
        <dbReference type="ARBA" id="ARBA00022679"/>
    </source>
</evidence>
<dbReference type="InterPro" id="IPR005490">
    <property type="entry name" value="LD_TPept_cat_dom"/>
</dbReference>
<protein>
    <submittedName>
        <fullName evidence="9">L,D-transpeptidase family protein</fullName>
    </submittedName>
</protein>
<dbReference type="AlphaFoldDB" id="A0A6G7ZN14"/>
<keyword evidence="5 7" id="KW-0573">Peptidoglycan synthesis</keyword>
<feature type="active site" description="Proton donor/acceptor" evidence="7">
    <location>
        <position position="322"/>
    </location>
</feature>
<keyword evidence="3" id="KW-0808">Transferase</keyword>
<evidence type="ECO:0000256" key="1">
    <source>
        <dbReference type="ARBA" id="ARBA00004752"/>
    </source>
</evidence>
<keyword evidence="10" id="KW-1185">Reference proteome</keyword>
<comment type="similarity">
    <text evidence="2">Belongs to the YkuD family.</text>
</comment>
<reference evidence="9 10" key="1">
    <citation type="submission" date="2020-03" db="EMBL/GenBank/DDBJ databases">
        <title>Sphingomonas sp. nov., isolated from fish.</title>
        <authorList>
            <person name="Hyun D.-W."/>
            <person name="Bae J.-W."/>
        </authorList>
    </citation>
    <scope>NUCLEOTIDE SEQUENCE [LARGE SCALE GENOMIC DNA]</scope>
    <source>
        <strain evidence="9 10">HDW15C</strain>
    </source>
</reference>
<accession>A0A6G7ZN14</accession>
<dbReference type="InterPro" id="IPR045380">
    <property type="entry name" value="LD_TPept_scaffold_dom"/>
</dbReference>
<keyword evidence="4 7" id="KW-0133">Cell shape</keyword>
<dbReference type="KEGG" id="ssin:G7078_05565"/>
<dbReference type="CDD" id="cd16913">
    <property type="entry name" value="YkuD_like"/>
    <property type="match status" value="1"/>
</dbReference>
<dbReference type="GO" id="GO:0016740">
    <property type="term" value="F:transferase activity"/>
    <property type="evidence" value="ECO:0007669"/>
    <property type="project" value="UniProtKB-KW"/>
</dbReference>
<evidence type="ECO:0000313" key="10">
    <source>
        <dbReference type="Proteomes" id="UP000502502"/>
    </source>
</evidence>
<dbReference type="Pfam" id="PF03734">
    <property type="entry name" value="YkuD"/>
    <property type="match status" value="1"/>
</dbReference>
<dbReference type="PANTHER" id="PTHR41533:SF2">
    <property type="entry name" value="BLR7131 PROTEIN"/>
    <property type="match status" value="1"/>
</dbReference>
<proteinExistence type="inferred from homology"/>
<dbReference type="InterPro" id="IPR052905">
    <property type="entry name" value="LD-transpeptidase_YkuD-like"/>
</dbReference>
<dbReference type="Proteomes" id="UP000502502">
    <property type="component" value="Chromosome"/>
</dbReference>
<dbReference type="GO" id="GO:0008360">
    <property type="term" value="P:regulation of cell shape"/>
    <property type="evidence" value="ECO:0007669"/>
    <property type="project" value="UniProtKB-UniRule"/>
</dbReference>
<sequence>MALPYQSAGLATSSEVQNFYRGWKFAPIWFQGGVAKPATADLMRILNRAPLDGLANGPALAATVQAAMQRAAGRDPASVAYAEHTLSEAWTLYVKSLKRPTPGMIYAYDMLKPRNTQADQILSIAAGSASLAQHLNSVSALNPVYAQIRDAEWQRMQATGTSAPDPRVVANLDRARSIPATGKFAVVDAATQRLLMFENGQVVDSMKVVVGDKTKLGLPTPMIASMIYYMVHNPYWNVPHHLVRKTVAPGVLAQGPAYLKARGYEVMKDWTPESTALDPKSIDWKAVKEGTIQIRVRQKPSGANSMGDMKFPFANPEDIFLHDTPMRDYFKLASRDKSNGCVRLEDAPRFARWLLGHEPVKPSNGAEQFEQLPRGVPVFTTYLTAQPENGQLTFVKDIYGWDPQPGSQVATN</sequence>
<feature type="domain" description="L,D-TPase catalytic" evidence="8">
    <location>
        <begin position="183"/>
        <end position="381"/>
    </location>
</feature>
<evidence type="ECO:0000259" key="8">
    <source>
        <dbReference type="PROSITE" id="PS52029"/>
    </source>
</evidence>
<dbReference type="EMBL" id="CP049871">
    <property type="protein sequence ID" value="QIL02309.1"/>
    <property type="molecule type" value="Genomic_DNA"/>
</dbReference>
<dbReference type="Pfam" id="PF20142">
    <property type="entry name" value="Scaffold"/>
    <property type="match status" value="1"/>
</dbReference>
<evidence type="ECO:0000256" key="7">
    <source>
        <dbReference type="PROSITE-ProRule" id="PRU01373"/>
    </source>
</evidence>
<dbReference type="PROSITE" id="PS52029">
    <property type="entry name" value="LD_TPASE"/>
    <property type="match status" value="1"/>
</dbReference>
<name>A0A6G7ZN14_9SPHN</name>